<organism evidence="1 2">
    <name type="scientific">Dyadobacter jejuensis</name>
    <dbReference type="NCBI Taxonomy" id="1082580"/>
    <lineage>
        <taxon>Bacteria</taxon>
        <taxon>Pseudomonadati</taxon>
        <taxon>Bacteroidota</taxon>
        <taxon>Cytophagia</taxon>
        <taxon>Cytophagales</taxon>
        <taxon>Spirosomataceae</taxon>
        <taxon>Dyadobacter</taxon>
    </lineage>
</organism>
<name>A0A316AJJ1_9BACT</name>
<comment type="caution">
    <text evidence="1">The sequence shown here is derived from an EMBL/GenBank/DDBJ whole genome shotgun (WGS) entry which is preliminary data.</text>
</comment>
<gene>
    <name evidence="1" type="ORF">CLV98_105113</name>
</gene>
<proteinExistence type="predicted"/>
<evidence type="ECO:0000313" key="1">
    <source>
        <dbReference type="EMBL" id="PWJ57933.1"/>
    </source>
</evidence>
<evidence type="ECO:0000313" key="2">
    <source>
        <dbReference type="Proteomes" id="UP000245880"/>
    </source>
</evidence>
<protein>
    <submittedName>
        <fullName evidence="1">Uncharacterized protein</fullName>
    </submittedName>
</protein>
<dbReference type="Proteomes" id="UP000245880">
    <property type="component" value="Unassembled WGS sequence"/>
</dbReference>
<dbReference type="AlphaFoldDB" id="A0A316AJJ1"/>
<reference evidence="1 2" key="1">
    <citation type="submission" date="2018-03" db="EMBL/GenBank/DDBJ databases">
        <title>Genomic Encyclopedia of Archaeal and Bacterial Type Strains, Phase II (KMG-II): from individual species to whole genera.</title>
        <authorList>
            <person name="Goeker M."/>
        </authorList>
    </citation>
    <scope>NUCLEOTIDE SEQUENCE [LARGE SCALE GENOMIC DNA]</scope>
    <source>
        <strain evidence="1 2">DSM 100346</strain>
    </source>
</reference>
<dbReference type="EMBL" id="QGDT01000005">
    <property type="protein sequence ID" value="PWJ57933.1"/>
    <property type="molecule type" value="Genomic_DNA"/>
</dbReference>
<accession>A0A316AJJ1</accession>
<keyword evidence="2" id="KW-1185">Reference proteome</keyword>
<sequence>MGQDREDFLDILGNEAGNWTIFTTVFCVFFKDIQG</sequence>